<protein>
    <submittedName>
        <fullName evidence="1">Uncharacterized protein</fullName>
    </submittedName>
</protein>
<name>A0A821WHX8_9BILA</name>
<evidence type="ECO:0000313" key="2">
    <source>
        <dbReference type="Proteomes" id="UP000663848"/>
    </source>
</evidence>
<proteinExistence type="predicted"/>
<accession>A0A821WHX8</accession>
<dbReference type="EMBL" id="CAJOBR010019982">
    <property type="protein sequence ID" value="CAF4924692.1"/>
    <property type="molecule type" value="Genomic_DNA"/>
</dbReference>
<reference evidence="1" key="1">
    <citation type="submission" date="2021-02" db="EMBL/GenBank/DDBJ databases">
        <authorList>
            <person name="Nowell W R."/>
        </authorList>
    </citation>
    <scope>NUCLEOTIDE SEQUENCE</scope>
</reference>
<gene>
    <name evidence="1" type="ORF">QYT958_LOCUS31586</name>
</gene>
<comment type="caution">
    <text evidence="1">The sequence shown here is derived from an EMBL/GenBank/DDBJ whole genome shotgun (WGS) entry which is preliminary data.</text>
</comment>
<feature type="non-terminal residue" evidence="1">
    <location>
        <position position="1"/>
    </location>
</feature>
<sequence length="447" mass="50416">LQKEIAIVSKVLTELSDSTKIFGAQLVTIQSDQIQLTAQLQMTQKLLESLLPIIENQSDSINLLHNRVSLLQTQFQHSFLYQALNQILQNDLTLAFLAPNDLHTVVYSIIRQGNLTFNSHFGSLPLAQIITRLLIRQQIDFIPTTLYSTSNPNEIGRLVITSFFTVPRYNSPVFLLYKLVTTPFLHQHETLQLSHIPRHFAVDPSTYLTIECHFPSHPHLPDALTTITLLDSIPSSAFLRRNNIDPDDVIRLTWSLVSTRPSSYELFFETLLAIRENNSSQAHTIRLIQLAWTLSPILTSTTTDSSTNSLHKPSVQPLMSLDLHPTRNENTSHQALAHPLPLMSLPSPTISSYSIKHNTSHPHRQYPPTTTHNRLSTRRAPYRLTSRPISNIHHQHHPAAHQPAPSTHLPCMAASPTTQLNYSGYPAHNSPSFELPSSFNTEMIELS</sequence>
<dbReference type="AlphaFoldDB" id="A0A821WHX8"/>
<evidence type="ECO:0000313" key="1">
    <source>
        <dbReference type="EMBL" id="CAF4924692.1"/>
    </source>
</evidence>
<dbReference type="Proteomes" id="UP000663848">
    <property type="component" value="Unassembled WGS sequence"/>
</dbReference>
<organism evidence="1 2">
    <name type="scientific">Rotaria socialis</name>
    <dbReference type="NCBI Taxonomy" id="392032"/>
    <lineage>
        <taxon>Eukaryota</taxon>
        <taxon>Metazoa</taxon>
        <taxon>Spiralia</taxon>
        <taxon>Gnathifera</taxon>
        <taxon>Rotifera</taxon>
        <taxon>Eurotatoria</taxon>
        <taxon>Bdelloidea</taxon>
        <taxon>Philodinida</taxon>
        <taxon>Philodinidae</taxon>
        <taxon>Rotaria</taxon>
    </lineage>
</organism>